<gene>
    <name evidence="3" type="ORF">AVDCRST_MAG28-2928</name>
</gene>
<feature type="transmembrane region" description="Helical" evidence="2">
    <location>
        <begin position="379"/>
        <end position="401"/>
    </location>
</feature>
<feature type="compositionally biased region" description="Acidic residues" evidence="1">
    <location>
        <begin position="319"/>
        <end position="331"/>
    </location>
</feature>
<dbReference type="EMBL" id="CADCVE010000065">
    <property type="protein sequence ID" value="CAA9458699.1"/>
    <property type="molecule type" value="Genomic_DNA"/>
</dbReference>
<proteinExistence type="predicted"/>
<protein>
    <submittedName>
        <fullName evidence="3">Uncharacterized protein</fullName>
    </submittedName>
</protein>
<dbReference type="AlphaFoldDB" id="A0A6J4R1N8"/>
<reference evidence="3" key="1">
    <citation type="submission" date="2020-02" db="EMBL/GenBank/DDBJ databases">
        <authorList>
            <person name="Meier V. D."/>
        </authorList>
    </citation>
    <scope>NUCLEOTIDE SEQUENCE</scope>
    <source>
        <strain evidence="3">AVDCRST_MAG28</strain>
    </source>
</reference>
<evidence type="ECO:0000256" key="2">
    <source>
        <dbReference type="SAM" id="Phobius"/>
    </source>
</evidence>
<feature type="compositionally biased region" description="Polar residues" evidence="1">
    <location>
        <begin position="356"/>
        <end position="374"/>
    </location>
</feature>
<feature type="region of interest" description="Disordered" evidence="1">
    <location>
        <begin position="40"/>
        <end position="89"/>
    </location>
</feature>
<evidence type="ECO:0000256" key="1">
    <source>
        <dbReference type="SAM" id="MobiDB-lite"/>
    </source>
</evidence>
<feature type="compositionally biased region" description="Acidic residues" evidence="1">
    <location>
        <begin position="290"/>
        <end position="312"/>
    </location>
</feature>
<keyword evidence="2" id="KW-0812">Transmembrane</keyword>
<keyword evidence="2" id="KW-1133">Transmembrane helix</keyword>
<sequence length="407" mass="41328">MGNSKEVARSEKLRATLLIAASLAMLMVTISPLAAQEVPADNVPEDLDPPTVQPVSVQEPPGEPTTVIPVEPVTAPPEIPPTAEVPGQLPAEVPEEPLGEMPVEPSVEPPVGVPGNCDHVAGEFLVGYVSEEALRAAPRENVAETFGGILAQHLVFADIKNISDPAARLAAEEAKRQELAARPGVSYAEYNCVSQAASAEMAPRSIPSIASCGDCGRTVVEGARRIIDDGFEGTGSKGGFNAALEAAKSSDAEDNVAFASEAGEDASEDRDSADDADGEDEDSTATSSSDESEPGEGSEDGAAEDGANESEADEKADSGSDDEANDGEDATGEGGFSGEAASGEDTPGEEEDTGVDSLSATPVTGKNVASSSSAEPREISGPGVLALGAGAFLLVAGVFVGRRILQG</sequence>
<keyword evidence="2" id="KW-0472">Membrane</keyword>
<accession>A0A6J4R1N8</accession>
<name>A0A6J4R1N8_9ACTN</name>
<feature type="region of interest" description="Disordered" evidence="1">
    <location>
        <begin position="260"/>
        <end position="382"/>
    </location>
</feature>
<feature type="compositionally biased region" description="Acidic residues" evidence="1">
    <location>
        <begin position="262"/>
        <end position="283"/>
    </location>
</feature>
<evidence type="ECO:0000313" key="3">
    <source>
        <dbReference type="EMBL" id="CAA9458699.1"/>
    </source>
</evidence>
<organism evidence="3">
    <name type="scientific">uncultured Rubrobacteraceae bacterium</name>
    <dbReference type="NCBI Taxonomy" id="349277"/>
    <lineage>
        <taxon>Bacteria</taxon>
        <taxon>Bacillati</taxon>
        <taxon>Actinomycetota</taxon>
        <taxon>Rubrobacteria</taxon>
        <taxon>Rubrobacterales</taxon>
        <taxon>Rubrobacteraceae</taxon>
        <taxon>environmental samples</taxon>
    </lineage>
</organism>